<gene>
    <name evidence="7" type="ORF">OAUR00152_LOCUS25470</name>
</gene>
<dbReference type="InterPro" id="IPR046824">
    <property type="entry name" value="Mss51-like_C"/>
</dbReference>
<evidence type="ECO:0000313" key="7">
    <source>
        <dbReference type="EMBL" id="CAE2258517.1"/>
    </source>
</evidence>
<evidence type="ECO:0000256" key="3">
    <source>
        <dbReference type="ARBA" id="ARBA00022833"/>
    </source>
</evidence>
<evidence type="ECO:0000256" key="5">
    <source>
        <dbReference type="SAM" id="MobiDB-lite"/>
    </source>
</evidence>
<accession>A0A7S4N1K1</accession>
<proteinExistence type="predicted"/>
<organism evidence="7">
    <name type="scientific">Odontella aurita</name>
    <dbReference type="NCBI Taxonomy" id="265563"/>
    <lineage>
        <taxon>Eukaryota</taxon>
        <taxon>Sar</taxon>
        <taxon>Stramenopiles</taxon>
        <taxon>Ochrophyta</taxon>
        <taxon>Bacillariophyta</taxon>
        <taxon>Mediophyceae</taxon>
        <taxon>Biddulphiophycidae</taxon>
        <taxon>Eupodiscales</taxon>
        <taxon>Odontellaceae</taxon>
        <taxon>Odontella</taxon>
    </lineage>
</organism>
<name>A0A7S4N1K1_9STRA</name>
<feature type="region of interest" description="Disordered" evidence="5">
    <location>
        <begin position="208"/>
        <end position="243"/>
    </location>
</feature>
<dbReference type="Pfam" id="PF01753">
    <property type="entry name" value="zf-MYND"/>
    <property type="match status" value="1"/>
</dbReference>
<evidence type="ECO:0000256" key="2">
    <source>
        <dbReference type="ARBA" id="ARBA00022771"/>
    </source>
</evidence>
<sequence length="568" mass="62877">MSDSSVSAREDDYYSSPESMSKLWAPRWLDVFKHGAWCSGEDPPPTGIDPKFDAYHPFACNVCKRGPFTGTVLLKCTKCRVARYCSREHQKNDWDDGHKRWCRAFANFRKEAENEYDDGVYEISERPDDIDQWRNCSQILSDRIVGEMSKGGKKAKGPRAVRLSAVHMTMGMPRCRKCLVSGVANVELTPCPRCGDVALCKDCLEDPAPASSDRDEDNGDKTRDDGDGDGGKGAIPPPHLQFHPDGGEAECDGHILCLSCTGMVVEQGSPICVASDTDCDSIFHPTDWADYLKKKRGDFHSVPKDLMMLMAPVIAFITDGLSIPLTILHTLCRPEVIGVQNVASMTRLVVHLVGALAVEEMSVSKYVELIRIMPALEYLRIVTVGPDLELLQSKFPSEGRPLNFAENDECPIRDSCDARIVRRPGYYHELNGLDEVNIVVACHSGLHDERYKDRWMPTLEVLASKGVPCCFTAYNQAEALADAKVLDNVNVEILVPPTANPFRGLRPFSDPSRDPSDFIYSNAHYFVFRGVVGPGSSSATDFISAPRHKESTPPSEAVKAAYQMPILP</sequence>
<dbReference type="PROSITE" id="PS50865">
    <property type="entry name" value="ZF_MYND_2"/>
    <property type="match status" value="1"/>
</dbReference>
<reference evidence="7" key="1">
    <citation type="submission" date="2021-01" db="EMBL/GenBank/DDBJ databases">
        <authorList>
            <person name="Corre E."/>
            <person name="Pelletier E."/>
            <person name="Niang G."/>
            <person name="Scheremetjew M."/>
            <person name="Finn R."/>
            <person name="Kale V."/>
            <person name="Holt S."/>
            <person name="Cochrane G."/>
            <person name="Meng A."/>
            <person name="Brown T."/>
            <person name="Cohen L."/>
        </authorList>
    </citation>
    <scope>NUCLEOTIDE SEQUENCE</scope>
    <source>
        <strain evidence="7">Isolate 1302-5</strain>
    </source>
</reference>
<keyword evidence="3" id="KW-0862">Zinc</keyword>
<dbReference type="InterPro" id="IPR002893">
    <property type="entry name" value="Znf_MYND"/>
</dbReference>
<keyword evidence="2 4" id="KW-0863">Zinc-finger</keyword>
<dbReference type="Gene3D" id="6.10.140.2220">
    <property type="match status" value="1"/>
</dbReference>
<evidence type="ECO:0000256" key="1">
    <source>
        <dbReference type="ARBA" id="ARBA00022723"/>
    </source>
</evidence>
<protein>
    <recommendedName>
        <fullName evidence="6">MYND-type domain-containing protein</fullName>
    </recommendedName>
</protein>
<evidence type="ECO:0000256" key="4">
    <source>
        <dbReference type="PROSITE-ProRule" id="PRU00134"/>
    </source>
</evidence>
<dbReference type="GO" id="GO:0008270">
    <property type="term" value="F:zinc ion binding"/>
    <property type="evidence" value="ECO:0007669"/>
    <property type="project" value="UniProtKB-KW"/>
</dbReference>
<dbReference type="EMBL" id="HBKQ01036938">
    <property type="protein sequence ID" value="CAE2258517.1"/>
    <property type="molecule type" value="Transcribed_RNA"/>
</dbReference>
<dbReference type="AlphaFoldDB" id="A0A7S4N1K1"/>
<evidence type="ECO:0000259" key="6">
    <source>
        <dbReference type="PROSITE" id="PS50865"/>
    </source>
</evidence>
<keyword evidence="1" id="KW-0479">Metal-binding</keyword>
<dbReference type="SUPFAM" id="SSF144232">
    <property type="entry name" value="HIT/MYND zinc finger-like"/>
    <property type="match status" value="1"/>
</dbReference>
<dbReference type="Pfam" id="PF20179">
    <property type="entry name" value="MSS51_C"/>
    <property type="match status" value="1"/>
</dbReference>
<feature type="domain" description="MYND-type" evidence="6">
    <location>
        <begin position="60"/>
        <end position="102"/>
    </location>
</feature>
<dbReference type="PANTHER" id="PTHR28069">
    <property type="entry name" value="GH20023P"/>
    <property type="match status" value="1"/>
</dbReference>